<sequence length="155" mass="17494">MGKTVVLMALMANARGEKGVALLIVPTKVLVEQQHSQRGPGKVSRQEKNAKEREVVVKRTFSRLGMNLLSENMVSTTFKTSIKQFPYRAVFHDALISSILWAFRNSADSFKNFCFWACKMQNIAVLYQLTGPDIHNYSTFFPTPCVNGMEQANFP</sequence>
<gene>
    <name evidence="1" type="ORF">R3P38DRAFT_2797949</name>
</gene>
<evidence type="ECO:0000313" key="2">
    <source>
        <dbReference type="Proteomes" id="UP001362999"/>
    </source>
</evidence>
<proteinExistence type="predicted"/>
<reference evidence="1 2" key="1">
    <citation type="journal article" date="2024" name="J Genomics">
        <title>Draft genome sequencing and assembly of Favolaschia claudopus CIRM-BRFM 2984 isolated from oak limbs.</title>
        <authorList>
            <person name="Navarro D."/>
            <person name="Drula E."/>
            <person name="Chaduli D."/>
            <person name="Cazenave R."/>
            <person name="Ahrendt S."/>
            <person name="Wang J."/>
            <person name="Lipzen A."/>
            <person name="Daum C."/>
            <person name="Barry K."/>
            <person name="Grigoriev I.V."/>
            <person name="Favel A."/>
            <person name="Rosso M.N."/>
            <person name="Martin F."/>
        </authorList>
    </citation>
    <scope>NUCLEOTIDE SEQUENCE [LARGE SCALE GENOMIC DNA]</scope>
    <source>
        <strain evidence="1 2">CIRM-BRFM 2984</strain>
    </source>
</reference>
<organism evidence="1 2">
    <name type="scientific">Favolaschia claudopus</name>
    <dbReference type="NCBI Taxonomy" id="2862362"/>
    <lineage>
        <taxon>Eukaryota</taxon>
        <taxon>Fungi</taxon>
        <taxon>Dikarya</taxon>
        <taxon>Basidiomycota</taxon>
        <taxon>Agaricomycotina</taxon>
        <taxon>Agaricomycetes</taxon>
        <taxon>Agaricomycetidae</taxon>
        <taxon>Agaricales</taxon>
        <taxon>Marasmiineae</taxon>
        <taxon>Mycenaceae</taxon>
        <taxon>Favolaschia</taxon>
    </lineage>
</organism>
<keyword evidence="2" id="KW-1185">Reference proteome</keyword>
<name>A0AAW0A2H2_9AGAR</name>
<comment type="caution">
    <text evidence="1">The sequence shown here is derived from an EMBL/GenBank/DDBJ whole genome shotgun (WGS) entry which is preliminary data.</text>
</comment>
<evidence type="ECO:0000313" key="1">
    <source>
        <dbReference type="EMBL" id="KAK6997521.1"/>
    </source>
</evidence>
<dbReference type="AlphaFoldDB" id="A0AAW0A2H2"/>
<dbReference type="Proteomes" id="UP001362999">
    <property type="component" value="Unassembled WGS sequence"/>
</dbReference>
<dbReference type="EMBL" id="JAWWNJ010000090">
    <property type="protein sequence ID" value="KAK6997521.1"/>
    <property type="molecule type" value="Genomic_DNA"/>
</dbReference>
<protein>
    <submittedName>
        <fullName evidence="1">Uncharacterized protein</fullName>
    </submittedName>
</protein>
<accession>A0AAW0A2H2</accession>